<dbReference type="SUPFAM" id="SSF51395">
    <property type="entry name" value="FMN-linked oxidoreductases"/>
    <property type="match status" value="1"/>
</dbReference>
<feature type="active site" description="Proton acceptor" evidence="6">
    <location>
        <position position="285"/>
    </location>
</feature>
<feature type="binding site" evidence="7">
    <location>
        <position position="121"/>
    </location>
    <ligand>
        <name>FMN</name>
        <dbReference type="ChEBI" id="CHEBI:58210"/>
    </ligand>
</feature>
<dbReference type="InterPro" id="IPR037396">
    <property type="entry name" value="FMN_HAD"/>
</dbReference>
<comment type="similarity">
    <text evidence="5">Belongs to the FMN-dependent alpha-hydroxy acid dehydrogenase family.</text>
</comment>
<evidence type="ECO:0000256" key="4">
    <source>
        <dbReference type="ARBA" id="ARBA00023002"/>
    </source>
</evidence>
<dbReference type="InterPro" id="IPR008259">
    <property type="entry name" value="FMN_hydac_DH_AS"/>
</dbReference>
<dbReference type="CDD" id="cd02809">
    <property type="entry name" value="alpha_hydroxyacid_oxid_FMN"/>
    <property type="match status" value="1"/>
</dbReference>
<accession>A0A426Q195</accession>
<evidence type="ECO:0000256" key="1">
    <source>
        <dbReference type="ARBA" id="ARBA00001917"/>
    </source>
</evidence>
<feature type="binding site" evidence="7">
    <location>
        <position position="261"/>
    </location>
    <ligand>
        <name>FMN</name>
        <dbReference type="ChEBI" id="CHEBI:58210"/>
    </ligand>
</feature>
<sequence length="394" mass="43397">MHFRRPTLDVTERRLATAADVWDLRRIAKRRTPTPAFDYVDGAAEEEISIARARAAYRDVVLHPRVLRDVTDVDLGTEIFGRHWTMPFMIAPTGFTRFMHSEGEYAGSAAAADRGIGFGLSTMGTASVEDVARNAPDGDNWFQLYLWKDRDASMALIHRAWEAGYRTLMVTVDTAVAGARLRDVRNGMSIPPQLTLKTVVDAAYRPAWWFNFLTREQLSFASLSRHSGPVAELINTMFDPTLTFDDLDWLRKEWPGNLVCKGLQSVEDTQRVLEHGVDGVILSNHGGRQLDRAPVPLHLLPAVREAVGPDVTIGVDTGIMDGADVIAAVSQGADFCLIGRAYLYGLMAGGRRGVDKVLDLFEESMTRTMQLMGVHSVGELTPEAVTLGGDGGVR</sequence>
<evidence type="ECO:0000256" key="6">
    <source>
        <dbReference type="PIRSR" id="PIRSR000138-1"/>
    </source>
</evidence>
<proteinExistence type="inferred from homology"/>
<dbReference type="EMBL" id="PQNK01000002">
    <property type="protein sequence ID" value="RRO87628.1"/>
    <property type="molecule type" value="Genomic_DNA"/>
</dbReference>
<keyword evidence="4" id="KW-0560">Oxidoreductase</keyword>
<dbReference type="InterPro" id="IPR012133">
    <property type="entry name" value="Alpha-hydoxy_acid_DH_FMN"/>
</dbReference>
<dbReference type="InterPro" id="IPR000262">
    <property type="entry name" value="FMN-dep_DH"/>
</dbReference>
<feature type="binding site" evidence="7">
    <location>
        <position position="288"/>
    </location>
    <ligand>
        <name>glyoxylate</name>
        <dbReference type="ChEBI" id="CHEBI:36655"/>
    </ligand>
</feature>
<comment type="caution">
    <text evidence="9">The sequence shown here is derived from an EMBL/GenBank/DDBJ whole genome shotgun (WGS) entry which is preliminary data.</text>
</comment>
<dbReference type="Gene3D" id="3.20.20.70">
    <property type="entry name" value="Aldolase class I"/>
    <property type="match status" value="1"/>
</dbReference>
<feature type="binding site" evidence="7">
    <location>
        <position position="143"/>
    </location>
    <ligand>
        <name>FMN</name>
        <dbReference type="ChEBI" id="CHEBI:58210"/>
    </ligand>
</feature>
<dbReference type="InterPro" id="IPR013785">
    <property type="entry name" value="Aldolase_TIM"/>
</dbReference>
<dbReference type="PANTHER" id="PTHR10578">
    <property type="entry name" value="S -2-HYDROXY-ACID OXIDASE-RELATED"/>
    <property type="match status" value="1"/>
</dbReference>
<dbReference type="PIRSF" id="PIRSF000138">
    <property type="entry name" value="Al-hdrx_acd_dh"/>
    <property type="match status" value="1"/>
</dbReference>
<feature type="domain" description="FMN hydroxy acid dehydrogenase" evidence="8">
    <location>
        <begin position="13"/>
        <end position="390"/>
    </location>
</feature>
<evidence type="ECO:0000259" key="8">
    <source>
        <dbReference type="PROSITE" id="PS51349"/>
    </source>
</evidence>
<name>A0A426Q195_9CORY</name>
<keyword evidence="3 7" id="KW-0288">FMN</keyword>
<dbReference type="PROSITE" id="PS51349">
    <property type="entry name" value="FMN_HYDROXY_ACID_DH_2"/>
    <property type="match status" value="1"/>
</dbReference>
<feature type="binding site" evidence="7">
    <location>
        <position position="171"/>
    </location>
    <ligand>
        <name>FMN</name>
        <dbReference type="ChEBI" id="CHEBI:58210"/>
    </ligand>
</feature>
<protein>
    <submittedName>
        <fullName evidence="9">Alpha-hydroxy-acid oxidizing enzyme</fullName>
    </submittedName>
</protein>
<keyword evidence="2 7" id="KW-0285">Flavoprotein</keyword>
<feature type="binding site" evidence="7">
    <location>
        <position position="283"/>
    </location>
    <ligand>
        <name>FMN</name>
        <dbReference type="ChEBI" id="CHEBI:58210"/>
    </ligand>
</feature>
<evidence type="ECO:0000313" key="9">
    <source>
        <dbReference type="EMBL" id="RRO87628.1"/>
    </source>
</evidence>
<reference evidence="9 10" key="1">
    <citation type="submission" date="2018-01" db="EMBL/GenBank/DDBJ databases">
        <title>Twenty Corynebacterium bovis Genomes.</title>
        <authorList>
            <person name="Gulvik C.A."/>
        </authorList>
    </citation>
    <scope>NUCLEOTIDE SEQUENCE [LARGE SCALE GENOMIC DNA]</scope>
    <source>
        <strain evidence="9 10">F6900</strain>
    </source>
</reference>
<feature type="binding site" evidence="7">
    <location>
        <position position="285"/>
    </location>
    <ligand>
        <name>glyoxylate</name>
        <dbReference type="ChEBI" id="CHEBI:36655"/>
    </ligand>
</feature>
<evidence type="ECO:0000313" key="10">
    <source>
        <dbReference type="Proteomes" id="UP000276526"/>
    </source>
</evidence>
<comment type="cofactor">
    <cofactor evidence="1">
        <name>FMN</name>
        <dbReference type="ChEBI" id="CHEBI:58210"/>
    </cofactor>
</comment>
<feature type="binding site" evidence="7">
    <location>
        <begin position="92"/>
        <end position="94"/>
    </location>
    <ligand>
        <name>FMN</name>
        <dbReference type="ChEBI" id="CHEBI:58210"/>
    </ligand>
</feature>
<dbReference type="PANTHER" id="PTHR10578:SF107">
    <property type="entry name" value="2-HYDROXYACID OXIDASE 1"/>
    <property type="match status" value="1"/>
</dbReference>
<organism evidence="9 10">
    <name type="scientific">Corynebacterium bovis</name>
    <dbReference type="NCBI Taxonomy" id="36808"/>
    <lineage>
        <taxon>Bacteria</taxon>
        <taxon>Bacillati</taxon>
        <taxon>Actinomycetota</taxon>
        <taxon>Actinomycetes</taxon>
        <taxon>Mycobacteriales</taxon>
        <taxon>Corynebacteriaceae</taxon>
        <taxon>Corynebacterium</taxon>
    </lineage>
</organism>
<dbReference type="PROSITE" id="PS00557">
    <property type="entry name" value="FMN_HYDROXY_ACID_DH_1"/>
    <property type="match status" value="1"/>
</dbReference>
<evidence type="ECO:0000256" key="5">
    <source>
        <dbReference type="ARBA" id="ARBA00024042"/>
    </source>
</evidence>
<dbReference type="GO" id="GO:0016614">
    <property type="term" value="F:oxidoreductase activity, acting on CH-OH group of donors"/>
    <property type="evidence" value="ECO:0007669"/>
    <property type="project" value="UniProtKB-ARBA"/>
</dbReference>
<dbReference type="FunFam" id="3.20.20.70:FF:000029">
    <property type="entry name" value="L-lactate dehydrogenase"/>
    <property type="match status" value="1"/>
</dbReference>
<dbReference type="AlphaFoldDB" id="A0A426Q195"/>
<feature type="binding site" evidence="7">
    <location>
        <position position="180"/>
    </location>
    <ligand>
        <name>glyoxylate</name>
        <dbReference type="ChEBI" id="CHEBI:36655"/>
    </ligand>
</feature>
<evidence type="ECO:0000256" key="2">
    <source>
        <dbReference type="ARBA" id="ARBA00022630"/>
    </source>
</evidence>
<evidence type="ECO:0000256" key="7">
    <source>
        <dbReference type="PIRSR" id="PIRSR000138-2"/>
    </source>
</evidence>
<dbReference type="Pfam" id="PF01070">
    <property type="entry name" value="FMN_dh"/>
    <property type="match status" value="1"/>
</dbReference>
<feature type="binding site" evidence="7">
    <location>
        <position position="145"/>
    </location>
    <ligand>
        <name>glyoxylate</name>
        <dbReference type="ChEBI" id="CHEBI:36655"/>
    </ligand>
</feature>
<gene>
    <name evidence="9" type="ORF">CXF48_01550</name>
</gene>
<evidence type="ECO:0000256" key="3">
    <source>
        <dbReference type="ARBA" id="ARBA00022643"/>
    </source>
</evidence>
<dbReference type="RefSeq" id="WP_125173727.1">
    <property type="nucleotide sequence ID" value="NZ_JAPJOD010000190.1"/>
</dbReference>
<feature type="binding site" evidence="7">
    <location>
        <position position="39"/>
    </location>
    <ligand>
        <name>glyoxylate</name>
        <dbReference type="ChEBI" id="CHEBI:36655"/>
    </ligand>
</feature>
<dbReference type="GO" id="GO:0010181">
    <property type="term" value="F:FMN binding"/>
    <property type="evidence" value="ECO:0007669"/>
    <property type="project" value="InterPro"/>
</dbReference>
<feature type="binding site" evidence="7">
    <location>
        <begin position="339"/>
        <end position="340"/>
    </location>
    <ligand>
        <name>FMN</name>
        <dbReference type="ChEBI" id="CHEBI:58210"/>
    </ligand>
</feature>
<dbReference type="Proteomes" id="UP000276526">
    <property type="component" value="Unassembled WGS sequence"/>
</dbReference>